<dbReference type="Pfam" id="PF07715">
    <property type="entry name" value="Plug"/>
    <property type="match status" value="1"/>
</dbReference>
<dbReference type="InterPro" id="IPR037066">
    <property type="entry name" value="Plug_dom_sf"/>
</dbReference>
<gene>
    <name evidence="8" type="ORF">ARC78_12105</name>
</gene>
<evidence type="ECO:0000256" key="2">
    <source>
        <dbReference type="ARBA" id="ARBA00023136"/>
    </source>
</evidence>
<comment type="subcellular location">
    <subcellularLocation>
        <location evidence="1 4">Cell outer membrane</location>
    </subcellularLocation>
</comment>
<evidence type="ECO:0000256" key="1">
    <source>
        <dbReference type="ARBA" id="ARBA00004442"/>
    </source>
</evidence>
<name>A0A0R0AK33_9GAMM</name>
<dbReference type="InterPro" id="IPR000531">
    <property type="entry name" value="Beta-barrel_TonB"/>
</dbReference>
<dbReference type="EMBL" id="LLXS01000030">
    <property type="protein sequence ID" value="KRG40899.1"/>
    <property type="molecule type" value="Genomic_DNA"/>
</dbReference>
<dbReference type="InterPro" id="IPR010104">
    <property type="entry name" value="TonB_rcpt_bac"/>
</dbReference>
<evidence type="ECO:0000259" key="6">
    <source>
        <dbReference type="Pfam" id="PF00593"/>
    </source>
</evidence>
<evidence type="ECO:0000313" key="9">
    <source>
        <dbReference type="Proteomes" id="UP000050836"/>
    </source>
</evidence>
<dbReference type="InterPro" id="IPR012910">
    <property type="entry name" value="Plug_dom"/>
</dbReference>
<dbReference type="RefSeq" id="WP_054659614.1">
    <property type="nucleotide sequence ID" value="NZ_BAZI01000209.1"/>
</dbReference>
<keyword evidence="2 4" id="KW-0472">Membrane</keyword>
<feature type="domain" description="TonB-dependent receptor-like beta-barrel" evidence="6">
    <location>
        <begin position="487"/>
        <end position="1003"/>
    </location>
</feature>
<keyword evidence="5" id="KW-0732">Signal</keyword>
<protein>
    <submittedName>
        <fullName evidence="8">TonB-dependent receptor</fullName>
    </submittedName>
</protein>
<dbReference type="PANTHER" id="PTHR40980">
    <property type="entry name" value="PLUG DOMAIN-CONTAINING PROTEIN"/>
    <property type="match status" value="1"/>
</dbReference>
<dbReference type="Gene3D" id="2.170.130.10">
    <property type="entry name" value="TonB-dependent receptor, plug domain"/>
    <property type="match status" value="1"/>
</dbReference>
<dbReference type="InterPro" id="IPR036942">
    <property type="entry name" value="Beta-barrel_TonB_sf"/>
</dbReference>
<reference evidence="8 9" key="1">
    <citation type="submission" date="2015-10" db="EMBL/GenBank/DDBJ databases">
        <title>Genome sequencing and analysis of members of genus Stenotrophomonas.</title>
        <authorList>
            <person name="Patil P.P."/>
            <person name="Midha S."/>
            <person name="Patil P.B."/>
        </authorList>
    </citation>
    <scope>NUCLEOTIDE SEQUENCE [LARGE SCALE GENOMIC DNA]</scope>
    <source>
        <strain evidence="8 9">JCM 9942</strain>
    </source>
</reference>
<comment type="similarity">
    <text evidence="4">Belongs to the TonB-dependent receptor family.</text>
</comment>
<dbReference type="OrthoDB" id="8727862at2"/>
<dbReference type="Proteomes" id="UP000050836">
    <property type="component" value="Unassembled WGS sequence"/>
</dbReference>
<keyword evidence="4" id="KW-0798">TonB box</keyword>
<organism evidence="8 9">
    <name type="scientific">Stenotrophomonas pictorum JCM 9942</name>
    <dbReference type="NCBI Taxonomy" id="1236960"/>
    <lineage>
        <taxon>Bacteria</taxon>
        <taxon>Pseudomonadati</taxon>
        <taxon>Pseudomonadota</taxon>
        <taxon>Gammaproteobacteria</taxon>
        <taxon>Lysobacterales</taxon>
        <taxon>Lysobacteraceae</taxon>
        <taxon>Stenotrophomonas</taxon>
    </lineage>
</organism>
<keyword evidence="8" id="KW-0675">Receptor</keyword>
<accession>A0A0R0AK33</accession>
<keyword evidence="3" id="KW-0998">Cell outer membrane</keyword>
<dbReference type="Pfam" id="PF00593">
    <property type="entry name" value="TonB_dep_Rec_b-barrel"/>
    <property type="match status" value="1"/>
</dbReference>
<dbReference type="PANTHER" id="PTHR40980:SF3">
    <property type="entry name" value="TONB-DEPENDENT RECEPTOR-LIKE BETA-BARREL DOMAIN-CONTAINING PROTEIN"/>
    <property type="match status" value="1"/>
</dbReference>
<dbReference type="NCBIfam" id="TIGR01782">
    <property type="entry name" value="TonB-Xanth-Caul"/>
    <property type="match status" value="1"/>
</dbReference>
<proteinExistence type="inferred from homology"/>
<dbReference type="Gene3D" id="2.40.170.20">
    <property type="entry name" value="TonB-dependent receptor, beta-barrel domain"/>
    <property type="match status" value="1"/>
</dbReference>
<keyword evidence="9" id="KW-1185">Reference proteome</keyword>
<evidence type="ECO:0000313" key="8">
    <source>
        <dbReference type="EMBL" id="KRG40899.1"/>
    </source>
</evidence>
<feature type="domain" description="TonB-dependent receptor plug" evidence="7">
    <location>
        <begin position="62"/>
        <end position="170"/>
    </location>
</feature>
<dbReference type="AlphaFoldDB" id="A0A0R0AK33"/>
<sequence length="1039" mass="113552">MKHKSLLHSRDTLSAAIATALFAVAMVPASAFAQDAAADATTLDSVTVTGYRYAIEKSLEQKRDANAVVEVITAEDVGKFPDKNVADALQRVPGVIISRSGGEGKNVSVRGLASDLTLTQLNGNFVASSETNNEASRSFNYTLLPSNMLSAAELYKTPEARIDEGGIGGTVILRTRRPLDMESNSGFASVEYTSSDTSSGVDPQASAMYSWHSDDERFGVLVGATKQNRNNRSMEVSTEDWQWYSDRVDGNGNIINDFVWNQAGTPSHRPVDVNGNPLSGVNKFWGASGIYDQNGGHYSGFFMPTSVNFAVKDEKRERTGGQLTFQFKPVDNVTMTANYFRFELEGNYTQNMLKVPEWNLARVAGDGNWETGRLLNGFTLDPSGTIVTGAEYEKLAGKTYICSEDQAAAAGLPGGGWGPDDCTVPTPQLTGTYSREKALSQTADLSIDWDISTLWKASFGGGRTWSEGGPSMSFRTAAKPRRKVDGQWQAGNQFTSWDITGTPSVQFSPDLQDQLMAGVAEIDTGSTDSSWMQTSMEQNHFQADFTKLFEAGWLDSIQFGTKYSDSKIHRNTGNTYWVCPGTDPSNYDDNRYQAGCDPTAGDAQPGFFLSKPIGNIAGGFDANIFPGINYPAYIEYLNNKYGGMHNRRESDFVYNVEEKVNSGYFQANFRTERLRGNVGLRVARTKQHAESSDSVERFNDYFADNASGAPMACTDPAAAGLVGHTCESGFVRLPDALAREKSYVMASLDKTYTDILPSFNIAWDMTDNVVLRGAASKVIARPSYTSIAYPGGLTYYSEEYSNDRRVAGGAPNPGWYGSGSNKGLDPFEAIQYDLSVEWYFQPGAVAGLGVFRKDVKNFTVPVVRDLQMSVDGQTVTVQNYSTQANGRDGVSQGIEAYGQYTFDFGLGFQANYTYNDTNLASVEIDGENIGSSPLVGSAKNQANFTVFYENSKFLARASYNRRGEIVGGLNNGFTSYSEPYDQLDLNAAYNIREDLTVTASVLNATKSEQRVHLGNDTKARLLSNSYTGRQLYLGLNFKF</sequence>
<evidence type="ECO:0000256" key="4">
    <source>
        <dbReference type="RuleBase" id="RU003357"/>
    </source>
</evidence>
<comment type="caution">
    <text evidence="8">The sequence shown here is derived from an EMBL/GenBank/DDBJ whole genome shotgun (WGS) entry which is preliminary data.</text>
</comment>
<evidence type="ECO:0000256" key="5">
    <source>
        <dbReference type="SAM" id="SignalP"/>
    </source>
</evidence>
<dbReference type="GO" id="GO:0009279">
    <property type="term" value="C:cell outer membrane"/>
    <property type="evidence" value="ECO:0007669"/>
    <property type="project" value="UniProtKB-SubCell"/>
</dbReference>
<dbReference type="SUPFAM" id="SSF56935">
    <property type="entry name" value="Porins"/>
    <property type="match status" value="1"/>
</dbReference>
<evidence type="ECO:0000259" key="7">
    <source>
        <dbReference type="Pfam" id="PF07715"/>
    </source>
</evidence>
<feature type="chain" id="PRO_5006390886" evidence="5">
    <location>
        <begin position="34"/>
        <end position="1039"/>
    </location>
</feature>
<evidence type="ECO:0000256" key="3">
    <source>
        <dbReference type="ARBA" id="ARBA00023237"/>
    </source>
</evidence>
<feature type="signal peptide" evidence="5">
    <location>
        <begin position="1"/>
        <end position="33"/>
    </location>
</feature>